<evidence type="ECO:0000313" key="7">
    <source>
        <dbReference type="EMBL" id="SHI02783.1"/>
    </source>
</evidence>
<dbReference type="EMBL" id="FQXV01000006">
    <property type="protein sequence ID" value="SHI02783.1"/>
    <property type="molecule type" value="Genomic_DNA"/>
</dbReference>
<dbReference type="PANTHER" id="PTHR43077">
    <property type="entry name" value="TRANSPORT PERMEASE YVFS-RELATED"/>
    <property type="match status" value="1"/>
</dbReference>
<reference evidence="7 8" key="1">
    <citation type="submission" date="2016-11" db="EMBL/GenBank/DDBJ databases">
        <authorList>
            <person name="Jaros S."/>
            <person name="Januszkiewicz K."/>
            <person name="Wedrychowicz H."/>
        </authorList>
    </citation>
    <scope>NUCLEOTIDE SEQUENCE [LARGE SCALE GENOMIC DNA]</scope>
    <source>
        <strain evidence="7 8">DSM 10068</strain>
    </source>
</reference>
<protein>
    <recommendedName>
        <fullName evidence="6">ABC-2 type transporter transmembrane domain-containing protein</fullName>
    </recommendedName>
</protein>
<evidence type="ECO:0000256" key="2">
    <source>
        <dbReference type="ARBA" id="ARBA00022692"/>
    </source>
</evidence>
<dbReference type="GO" id="GO:0140359">
    <property type="term" value="F:ABC-type transporter activity"/>
    <property type="evidence" value="ECO:0007669"/>
    <property type="project" value="InterPro"/>
</dbReference>
<feature type="domain" description="ABC-2 type transporter transmembrane" evidence="6">
    <location>
        <begin position="18"/>
        <end position="338"/>
    </location>
</feature>
<dbReference type="GO" id="GO:0016020">
    <property type="term" value="C:membrane"/>
    <property type="evidence" value="ECO:0007669"/>
    <property type="project" value="UniProtKB-SubCell"/>
</dbReference>
<dbReference type="Gene3D" id="3.40.1710.10">
    <property type="entry name" value="abc type-2 transporter like domain"/>
    <property type="match status" value="1"/>
</dbReference>
<evidence type="ECO:0000259" key="6">
    <source>
        <dbReference type="Pfam" id="PF12698"/>
    </source>
</evidence>
<feature type="transmembrane region" description="Helical" evidence="5">
    <location>
        <begin position="12"/>
        <end position="32"/>
    </location>
</feature>
<feature type="transmembrane region" description="Helical" evidence="5">
    <location>
        <begin position="198"/>
        <end position="216"/>
    </location>
</feature>
<evidence type="ECO:0000256" key="1">
    <source>
        <dbReference type="ARBA" id="ARBA00004141"/>
    </source>
</evidence>
<evidence type="ECO:0000256" key="4">
    <source>
        <dbReference type="ARBA" id="ARBA00023136"/>
    </source>
</evidence>
<keyword evidence="2 5" id="KW-0812">Transmembrane</keyword>
<dbReference type="Proteomes" id="UP000183995">
    <property type="component" value="Unassembled WGS sequence"/>
</dbReference>
<keyword evidence="8" id="KW-1185">Reference proteome</keyword>
<evidence type="ECO:0000256" key="3">
    <source>
        <dbReference type="ARBA" id="ARBA00022989"/>
    </source>
</evidence>
<proteinExistence type="predicted"/>
<dbReference type="AlphaFoldDB" id="A0A1M5XU51"/>
<sequence>MSFKQFVFNKGTRFAVIMALCYQVFMLGIYFYGYHAIPGNVSALTVAFYNGDGAQGEPLLGSLAGSLPYRVTYADSLDEAKEELNTRKIAMIIELPEGFFEGGAVNFYINKSNPQITVMSMQQTAESIVSALNERANPSSAEKIRTNYVFSNPMPQPMSDQMAPMFLTLALYSGAMIASISIASVFKSACQKMNKWRAFAYFEALGLMISVIAPLINVGMASLFVHPAFSLVLKLFAQGVLFQFCAFQLTAIFSLLLGSYGSLVNTPLLMAQVLASGATMSYAIMPVPFKALATISPIYSNTQICYNILYGGGGTGRHELRLVLAGIAAAMIDMLIVYLMHKKKNEKIDLDRISEESAMAAAAGTAVAESEI</sequence>
<feature type="transmembrane region" description="Helical" evidence="5">
    <location>
        <begin position="269"/>
        <end position="289"/>
    </location>
</feature>
<organism evidence="7 8">
    <name type="scientific">Sporobacter termitidis DSM 10068</name>
    <dbReference type="NCBI Taxonomy" id="1123282"/>
    <lineage>
        <taxon>Bacteria</taxon>
        <taxon>Bacillati</taxon>
        <taxon>Bacillota</taxon>
        <taxon>Clostridia</taxon>
        <taxon>Eubacteriales</taxon>
        <taxon>Oscillospiraceae</taxon>
        <taxon>Sporobacter</taxon>
    </lineage>
</organism>
<dbReference type="STRING" id="1123282.SAMN02745823_02005"/>
<feature type="transmembrane region" description="Helical" evidence="5">
    <location>
        <begin position="236"/>
        <end position="257"/>
    </location>
</feature>
<dbReference type="InterPro" id="IPR051328">
    <property type="entry name" value="T7SS_ABC-Transporter"/>
</dbReference>
<dbReference type="InterPro" id="IPR013525">
    <property type="entry name" value="ABC2_TM"/>
</dbReference>
<accession>A0A1M5XU51</accession>
<dbReference type="Pfam" id="PF12698">
    <property type="entry name" value="ABC2_membrane_3"/>
    <property type="match status" value="1"/>
</dbReference>
<evidence type="ECO:0000256" key="5">
    <source>
        <dbReference type="SAM" id="Phobius"/>
    </source>
</evidence>
<keyword evidence="3 5" id="KW-1133">Transmembrane helix</keyword>
<feature type="transmembrane region" description="Helical" evidence="5">
    <location>
        <begin position="162"/>
        <end position="186"/>
    </location>
</feature>
<comment type="subcellular location">
    <subcellularLocation>
        <location evidence="1">Membrane</location>
        <topology evidence="1">Multi-pass membrane protein</topology>
    </subcellularLocation>
</comment>
<keyword evidence="4 5" id="KW-0472">Membrane</keyword>
<evidence type="ECO:0000313" key="8">
    <source>
        <dbReference type="Proteomes" id="UP000183995"/>
    </source>
</evidence>
<name>A0A1M5XU51_9FIRM</name>
<dbReference type="PANTHER" id="PTHR43077:SF10">
    <property type="entry name" value="TRANSPORT PERMEASE PROTEIN"/>
    <property type="match status" value="1"/>
</dbReference>
<dbReference type="OrthoDB" id="2208410at2"/>
<feature type="transmembrane region" description="Helical" evidence="5">
    <location>
        <begin position="320"/>
        <end position="340"/>
    </location>
</feature>
<gene>
    <name evidence="7" type="ORF">SAMN02745823_02005</name>
</gene>
<dbReference type="RefSeq" id="WP_073078395.1">
    <property type="nucleotide sequence ID" value="NZ_FQXV01000006.1"/>
</dbReference>